<sequence>MTKLSLIHFKKYNPRNFLWIFLLKFISKNLKLLKNNILKNRMTQNLKNVTSHLIEKYIDVLEENGEPNETYKYLAINTFQENWDLDAEDFHQMFRASFSKVANLLYQNSWGFIEKSAQLFPDEVKEMFRNLYDESIEVSQRIKTFQVESENILPKVRQALNRNNINAQQDERTISVYLAFRFPEKYMLYKADYYKNFCEQLNIKTKKAGERFLHLQELANQIIQENLLNDTSFIDTYRKFYPKPSWEDQYLMIQNVLYVVFRDAKDFNLLEFFKNFNKKDLEDYYEFLDKIIEEFSLQENDQRLVFNFRDKWLVFTIGQRYIFRVKNSKSKEPTFGVIAPDVFTSNYSGFDGRPLAYWNNTNQIFEIIKNKTTVFNAIEKELNRTQISSFSKHNKKELERMAFDIDFRNEILSQLEYQTIPKKPMENINSDKKIPLNQILFGAPGTGKTYTLRNKYFPQYTISEKSISPESYFEEIVSGLTWWQAIALALLEMGTSKVNDILENRWVSKKAILSESKNVRATIWGNLQFHTIIESKTVNYTQRQTPYIFDKTKDKKWELLENELKEQAPEIYDILDSVNNFKPNPNKEIKHYIFTTFHQSFSYEDFIEGIKPVMEEGKETISYQIENGIFKDLCLKALSDTENRYAIFIDEINRGNVSAIFGELITLIEPDKRIGAVNELKVKLPYSKREFRVPKNVDIIGTMNTADRSVEALDTALRRRFSFVEMQPNPSILLNSEYQDVDLKRLLETINQRIEVLVDKDHQIGHSYFIGIQNLEDLKQIFKDRIIPLLEEYFYGDFGKIGLVLGGFFIYQEENKAKFPKNFSYENDFLEDKKVYRFTPFENWDEQTFISVYED</sequence>
<dbReference type="PANTHER" id="PTHR37291">
    <property type="entry name" value="5-METHYLCYTOSINE-SPECIFIC RESTRICTION ENZYME B"/>
    <property type="match status" value="1"/>
</dbReference>
<dbReference type="REBASE" id="284224">
    <property type="entry name" value="Csp5649McrBCP"/>
</dbReference>
<dbReference type="EMBL" id="CP034161">
    <property type="protein sequence ID" value="AZI38711.1"/>
    <property type="molecule type" value="Genomic_DNA"/>
</dbReference>
<dbReference type="Pfam" id="PF07728">
    <property type="entry name" value="AAA_5"/>
    <property type="match status" value="1"/>
</dbReference>
<dbReference type="Gene3D" id="3.40.50.300">
    <property type="entry name" value="P-loop containing nucleotide triphosphate hydrolases"/>
    <property type="match status" value="1"/>
</dbReference>
<protein>
    <recommendedName>
        <fullName evidence="1">ATPase dynein-related AAA domain-containing protein</fullName>
    </recommendedName>
</protein>
<dbReference type="GO" id="GO:0016887">
    <property type="term" value="F:ATP hydrolysis activity"/>
    <property type="evidence" value="ECO:0007669"/>
    <property type="project" value="InterPro"/>
</dbReference>
<proteinExistence type="predicted"/>
<reference evidence="3" key="1">
    <citation type="submission" date="2018-11" db="EMBL/GenBank/DDBJ databases">
        <title>Proposal to divide the Flavobacteriaceae and reorganize its genera based on Amino Acid Identity values calculated from whole genome sequences.</title>
        <authorList>
            <person name="Nicholson A.C."/>
            <person name="Gulvik C.A."/>
            <person name="Whitney A.M."/>
            <person name="Humrighouse B.W."/>
            <person name="Bell M."/>
            <person name="Holmes B."/>
            <person name="Steigerwalt A.B."/>
            <person name="Villarma A."/>
            <person name="Sheth M."/>
            <person name="Batra D."/>
            <person name="Pryor J."/>
            <person name="Bernardet J.-F."/>
            <person name="Hugo C."/>
            <person name="Kampfer P."/>
            <person name="Newman J.D."/>
            <person name="McQuiston J.R."/>
        </authorList>
    </citation>
    <scope>NUCLEOTIDE SEQUENCE [LARGE SCALE GENOMIC DNA]</scope>
    <source>
        <strain evidence="3">F5649</strain>
    </source>
</reference>
<dbReference type="AlphaFoldDB" id="A0A3G8YC09"/>
<dbReference type="InterPro" id="IPR011704">
    <property type="entry name" value="ATPase_dyneun-rel_AAA"/>
</dbReference>
<dbReference type="GO" id="GO:0005524">
    <property type="term" value="F:ATP binding"/>
    <property type="evidence" value="ECO:0007669"/>
    <property type="project" value="InterPro"/>
</dbReference>
<dbReference type="PANTHER" id="PTHR37291:SF1">
    <property type="entry name" value="TYPE IV METHYL-DIRECTED RESTRICTION ENZYME ECOKMCRB SUBUNIT"/>
    <property type="match status" value="1"/>
</dbReference>
<organism evidence="2 3">
    <name type="scientific">Epilithonimonas vandammei</name>
    <dbReference type="NCBI Taxonomy" id="2487072"/>
    <lineage>
        <taxon>Bacteria</taxon>
        <taxon>Pseudomonadati</taxon>
        <taxon>Bacteroidota</taxon>
        <taxon>Flavobacteriia</taxon>
        <taxon>Flavobacteriales</taxon>
        <taxon>Weeksellaceae</taxon>
        <taxon>Chryseobacterium group</taxon>
        <taxon>Epilithonimonas</taxon>
    </lineage>
</organism>
<dbReference type="OrthoDB" id="9781481at2"/>
<gene>
    <name evidence="2" type="ORF">EIB74_01490</name>
</gene>
<dbReference type="SUPFAM" id="SSF52540">
    <property type="entry name" value="P-loop containing nucleoside triphosphate hydrolases"/>
    <property type="match status" value="1"/>
</dbReference>
<evidence type="ECO:0000313" key="3">
    <source>
        <dbReference type="Proteomes" id="UP000281810"/>
    </source>
</evidence>
<keyword evidence="3" id="KW-1185">Reference proteome</keyword>
<accession>A0A3G8YC09</accession>
<dbReference type="InterPro" id="IPR027417">
    <property type="entry name" value="P-loop_NTPase"/>
</dbReference>
<feature type="domain" description="ATPase dynein-related AAA" evidence="1">
    <location>
        <begin position="631"/>
        <end position="721"/>
    </location>
</feature>
<dbReference type="Proteomes" id="UP000281810">
    <property type="component" value="Chromosome"/>
</dbReference>
<dbReference type="InterPro" id="IPR052934">
    <property type="entry name" value="Methyl-DNA_Rec/Restrict_Enz"/>
</dbReference>
<evidence type="ECO:0000313" key="2">
    <source>
        <dbReference type="EMBL" id="AZI38711.1"/>
    </source>
</evidence>
<evidence type="ECO:0000259" key="1">
    <source>
        <dbReference type="Pfam" id="PF07728"/>
    </source>
</evidence>
<name>A0A3G8YC09_9FLAO</name>